<dbReference type="RefSeq" id="WP_257560791.1">
    <property type="nucleotide sequence ID" value="NZ_JANKBY010000386.1"/>
</dbReference>
<evidence type="ECO:0000313" key="1">
    <source>
        <dbReference type="EMBL" id="MCR1824723.1"/>
    </source>
</evidence>
<dbReference type="AlphaFoldDB" id="A0A9X2MEK9"/>
<organism evidence="1 2">
    <name type="scientific">Terrisporobacter muris</name>
    <dbReference type="NCBI Taxonomy" id="2963284"/>
    <lineage>
        <taxon>Bacteria</taxon>
        <taxon>Bacillati</taxon>
        <taxon>Bacillota</taxon>
        <taxon>Clostridia</taxon>
        <taxon>Peptostreptococcales</taxon>
        <taxon>Peptostreptococcaceae</taxon>
        <taxon>Terrisporobacter</taxon>
    </lineage>
</organism>
<evidence type="ECO:0000313" key="2">
    <source>
        <dbReference type="Proteomes" id="UP001140817"/>
    </source>
</evidence>
<gene>
    <name evidence="1" type="ORF">NSA58_18235</name>
</gene>
<accession>A0A9X2MEK9</accession>
<proteinExistence type="predicted"/>
<dbReference type="Proteomes" id="UP001140817">
    <property type="component" value="Unassembled WGS sequence"/>
</dbReference>
<name>A0A9X2MEK9_9FIRM</name>
<dbReference type="EMBL" id="JANKBY010000386">
    <property type="protein sequence ID" value="MCR1824723.1"/>
    <property type="molecule type" value="Genomic_DNA"/>
</dbReference>
<protein>
    <submittedName>
        <fullName evidence="1">Uncharacterized protein</fullName>
    </submittedName>
</protein>
<comment type="caution">
    <text evidence="1">The sequence shown here is derived from an EMBL/GenBank/DDBJ whole genome shotgun (WGS) entry which is preliminary data.</text>
</comment>
<keyword evidence="2" id="KW-1185">Reference proteome</keyword>
<sequence length="61" mass="7261">MIEALYRVEVTYNEQLYVLHNKQVFESVDTGDTFEINLVEEVDKNENIIDSYLEVISTRYK</sequence>
<reference evidence="1" key="1">
    <citation type="submission" date="2022-07" db="EMBL/GenBank/DDBJ databases">
        <title>Enhanced cultured diversity of the mouse gut microbiota enables custom-made synthetic communities.</title>
        <authorList>
            <person name="Afrizal A."/>
        </authorList>
    </citation>
    <scope>NUCLEOTIDE SEQUENCE</scope>
    <source>
        <strain evidence="1">DSM 29186</strain>
    </source>
</reference>